<dbReference type="Proteomes" id="UP000243542">
    <property type="component" value="Unassembled WGS sequence"/>
</dbReference>
<dbReference type="EMBL" id="PDJK01000001">
    <property type="protein sequence ID" value="PFG56946.1"/>
    <property type="molecule type" value="Genomic_DNA"/>
</dbReference>
<accession>A0A2A9G1X0</accession>
<protein>
    <submittedName>
        <fullName evidence="1">Uncharacterized protein</fullName>
    </submittedName>
</protein>
<sequence length="392" mass="43454">MITAECFPTPHLALRTTDPADVARVQGFADPQADCARRLQHRLAAALLQDPGPRALRMLLRRLYRDALQWRYDLAVTSAGLPGTRGLAHDADRFRTTLAAGGANFDRLGVIGFLREGSVWDPVSRTYRGGRETPASVLMQHYGAAAQARFDAEGADPGQPDVLTTMVTVPHTGVRIRGNRLVRGAAARVVAEQLVERIRARGLDTTGIESGGDPVYAVTADPRDGARLRAAAFDLLATAFTRPPHERLRMWQHARFLLVQGPAMKKGSDATVRVFLVAVGAVLLLTAPVLDQDVDLRCMVLGQAAALDMPADRLQPTELPGTWRWRVEGEDFDHGGTRRSEHAAWHAAYQDVRHRYRRRLYEPLWITVGQTEITVTEHDFAAVLTRRMHNHR</sequence>
<organism evidence="1 2">
    <name type="scientific">Amycolatopsis sulphurea</name>
    <dbReference type="NCBI Taxonomy" id="76022"/>
    <lineage>
        <taxon>Bacteria</taxon>
        <taxon>Bacillati</taxon>
        <taxon>Actinomycetota</taxon>
        <taxon>Actinomycetes</taxon>
        <taxon>Pseudonocardiales</taxon>
        <taxon>Pseudonocardiaceae</taxon>
        <taxon>Amycolatopsis</taxon>
    </lineage>
</organism>
<name>A0A2A9G1X0_9PSEU</name>
<reference evidence="1 2" key="1">
    <citation type="submission" date="2017-10" db="EMBL/GenBank/DDBJ databases">
        <title>Sequencing the genomes of 1000 actinobacteria strains.</title>
        <authorList>
            <person name="Klenk H.-P."/>
        </authorList>
    </citation>
    <scope>NUCLEOTIDE SEQUENCE [LARGE SCALE GENOMIC DNA]</scope>
    <source>
        <strain evidence="1 2">DSM 46092</strain>
    </source>
</reference>
<gene>
    <name evidence="1" type="ORF">ATK36_0482</name>
</gene>
<evidence type="ECO:0000313" key="1">
    <source>
        <dbReference type="EMBL" id="PFG56946.1"/>
    </source>
</evidence>
<dbReference type="RefSeq" id="WP_098509617.1">
    <property type="nucleotide sequence ID" value="NZ_JBIAKZ010000007.1"/>
</dbReference>
<keyword evidence="2" id="KW-1185">Reference proteome</keyword>
<comment type="caution">
    <text evidence="1">The sequence shown here is derived from an EMBL/GenBank/DDBJ whole genome shotgun (WGS) entry which is preliminary data.</text>
</comment>
<evidence type="ECO:0000313" key="2">
    <source>
        <dbReference type="Proteomes" id="UP000243542"/>
    </source>
</evidence>
<proteinExistence type="predicted"/>
<dbReference type="AlphaFoldDB" id="A0A2A9G1X0"/>